<dbReference type="InterPro" id="IPR007267">
    <property type="entry name" value="GtrA_DPMS_TM"/>
</dbReference>
<keyword evidence="5 6" id="KW-0472">Membrane</keyword>
<feature type="transmembrane region" description="Helical" evidence="6">
    <location>
        <begin position="44"/>
        <end position="61"/>
    </location>
</feature>
<dbReference type="GO" id="GO:0005886">
    <property type="term" value="C:plasma membrane"/>
    <property type="evidence" value="ECO:0007669"/>
    <property type="project" value="TreeGrafter"/>
</dbReference>
<evidence type="ECO:0000259" key="7">
    <source>
        <dbReference type="Pfam" id="PF04138"/>
    </source>
</evidence>
<dbReference type="PANTHER" id="PTHR38459:SF1">
    <property type="entry name" value="PROPHAGE BACTOPRENOL-LINKED GLUCOSE TRANSLOCASE HOMOLOG"/>
    <property type="match status" value="1"/>
</dbReference>
<sequence>MDAHRHQSLKTQAGRFALTGVAAAVLDLALTWLLQVGLGVFDDFWARSAGWLAGTVLAYKMNRRWTFGAKSSKRRFSATMLTYVITYVANVWIYRRIFALLIDDMGKNLALLLAFMVAQAVATVVNFGVQRLVIFRRAGGRF</sequence>
<dbReference type="GO" id="GO:0000271">
    <property type="term" value="P:polysaccharide biosynthetic process"/>
    <property type="evidence" value="ECO:0007669"/>
    <property type="project" value="InterPro"/>
</dbReference>
<dbReference type="PANTHER" id="PTHR38459">
    <property type="entry name" value="PROPHAGE BACTOPRENOL-LINKED GLUCOSE TRANSLOCASE HOMOLOG"/>
    <property type="match status" value="1"/>
</dbReference>
<accession>A0A5C4U2A3</accession>
<feature type="transmembrane region" description="Helical" evidence="6">
    <location>
        <begin position="16"/>
        <end position="38"/>
    </location>
</feature>
<keyword evidence="3 6" id="KW-0812">Transmembrane</keyword>
<evidence type="ECO:0000256" key="6">
    <source>
        <dbReference type="SAM" id="Phobius"/>
    </source>
</evidence>
<protein>
    <submittedName>
        <fullName evidence="8">GtrA family protein</fullName>
    </submittedName>
</protein>
<dbReference type="EMBL" id="VDHJ01000018">
    <property type="protein sequence ID" value="TNL94853.1"/>
    <property type="molecule type" value="Genomic_DNA"/>
</dbReference>
<evidence type="ECO:0000256" key="5">
    <source>
        <dbReference type="ARBA" id="ARBA00023136"/>
    </source>
</evidence>
<keyword evidence="4 6" id="KW-1133">Transmembrane helix</keyword>
<evidence type="ECO:0000256" key="1">
    <source>
        <dbReference type="ARBA" id="ARBA00004141"/>
    </source>
</evidence>
<dbReference type="AlphaFoldDB" id="A0A5C4U2A3"/>
<name>A0A5C4U2A3_9CORY</name>
<evidence type="ECO:0000313" key="8">
    <source>
        <dbReference type="EMBL" id="TNL94853.1"/>
    </source>
</evidence>
<proteinExistence type="inferred from homology"/>
<dbReference type="Proteomes" id="UP000312032">
    <property type="component" value="Unassembled WGS sequence"/>
</dbReference>
<reference evidence="8 9" key="1">
    <citation type="submission" date="2019-06" db="EMBL/GenBank/DDBJ databases">
        <authorList>
            <person name="Li J."/>
        </authorList>
    </citation>
    <scope>NUCLEOTIDE SEQUENCE [LARGE SCALE GENOMIC DNA]</scope>
    <source>
        <strain evidence="8 9">LMG 28165</strain>
    </source>
</reference>
<dbReference type="OrthoDB" id="3828151at2"/>
<feature type="transmembrane region" description="Helical" evidence="6">
    <location>
        <begin position="108"/>
        <end position="129"/>
    </location>
</feature>
<feature type="domain" description="GtrA/DPMS transmembrane" evidence="7">
    <location>
        <begin position="15"/>
        <end position="135"/>
    </location>
</feature>
<evidence type="ECO:0000256" key="2">
    <source>
        <dbReference type="ARBA" id="ARBA00009399"/>
    </source>
</evidence>
<evidence type="ECO:0000256" key="4">
    <source>
        <dbReference type="ARBA" id="ARBA00022989"/>
    </source>
</evidence>
<evidence type="ECO:0000313" key="9">
    <source>
        <dbReference type="Proteomes" id="UP000312032"/>
    </source>
</evidence>
<feature type="transmembrane region" description="Helical" evidence="6">
    <location>
        <begin position="81"/>
        <end position="102"/>
    </location>
</feature>
<gene>
    <name evidence="8" type="ORF">FHE74_10135</name>
</gene>
<evidence type="ECO:0000256" key="3">
    <source>
        <dbReference type="ARBA" id="ARBA00022692"/>
    </source>
</evidence>
<comment type="similarity">
    <text evidence="2">Belongs to the GtrA family.</text>
</comment>
<keyword evidence="9" id="KW-1185">Reference proteome</keyword>
<comment type="caution">
    <text evidence="8">The sequence shown here is derived from an EMBL/GenBank/DDBJ whole genome shotgun (WGS) entry which is preliminary data.</text>
</comment>
<dbReference type="Pfam" id="PF04138">
    <property type="entry name" value="GtrA_DPMS_TM"/>
    <property type="match status" value="1"/>
</dbReference>
<comment type="subcellular location">
    <subcellularLocation>
        <location evidence="1">Membrane</location>
        <topology evidence="1">Multi-pass membrane protein</topology>
    </subcellularLocation>
</comment>
<dbReference type="InterPro" id="IPR051401">
    <property type="entry name" value="GtrA_CellWall_Glycosyl"/>
</dbReference>
<organism evidence="8 9">
    <name type="scientific">Corynebacterium tapiri</name>
    <dbReference type="NCBI Taxonomy" id="1448266"/>
    <lineage>
        <taxon>Bacteria</taxon>
        <taxon>Bacillati</taxon>
        <taxon>Actinomycetota</taxon>
        <taxon>Actinomycetes</taxon>
        <taxon>Mycobacteriales</taxon>
        <taxon>Corynebacteriaceae</taxon>
        <taxon>Corynebacterium</taxon>
    </lineage>
</organism>